<keyword evidence="2" id="KW-1185">Reference proteome</keyword>
<accession>A0A6V8MNS5</accession>
<evidence type="ECO:0000313" key="2">
    <source>
        <dbReference type="Proteomes" id="UP000556026"/>
    </source>
</evidence>
<dbReference type="AlphaFoldDB" id="A0A6V8MNS5"/>
<sequence>MGYLVVVVVPYQFVLGRPRPAVSGMVLARWGYSSSQLMQETGQRSMAWLWISASLAPAGS</sequence>
<dbReference type="Proteomes" id="UP000556026">
    <property type="component" value="Unassembled WGS sequence"/>
</dbReference>
<organism evidence="1 2">
    <name type="scientific">Geomonas silvestris</name>
    <dbReference type="NCBI Taxonomy" id="2740184"/>
    <lineage>
        <taxon>Bacteria</taxon>
        <taxon>Pseudomonadati</taxon>
        <taxon>Thermodesulfobacteriota</taxon>
        <taxon>Desulfuromonadia</taxon>
        <taxon>Geobacterales</taxon>
        <taxon>Geobacteraceae</taxon>
        <taxon>Geomonas</taxon>
    </lineage>
</organism>
<comment type="caution">
    <text evidence="1">The sequence shown here is derived from an EMBL/GenBank/DDBJ whole genome shotgun (WGS) entry which is preliminary data.</text>
</comment>
<protein>
    <submittedName>
        <fullName evidence="1">Uncharacterized protein</fullName>
    </submittedName>
</protein>
<evidence type="ECO:0000313" key="1">
    <source>
        <dbReference type="EMBL" id="GFO61706.1"/>
    </source>
</evidence>
<name>A0A6V8MNS5_9BACT</name>
<dbReference type="EMBL" id="BLXX01000018">
    <property type="protein sequence ID" value="GFO61706.1"/>
    <property type="molecule type" value="Genomic_DNA"/>
</dbReference>
<gene>
    <name evidence="1" type="ORF">GMST_40310</name>
</gene>
<reference evidence="2" key="1">
    <citation type="submission" date="2020-06" db="EMBL/GenBank/DDBJ databases">
        <title>Draft genomic sequence of Geomonas sp. Red330.</title>
        <authorList>
            <person name="Itoh H."/>
            <person name="Zhenxing X."/>
            <person name="Ushijima N."/>
            <person name="Masuda Y."/>
            <person name="Shiratori Y."/>
            <person name="Senoo K."/>
        </authorList>
    </citation>
    <scope>NUCLEOTIDE SEQUENCE [LARGE SCALE GENOMIC DNA]</scope>
    <source>
        <strain evidence="2">Red330</strain>
    </source>
</reference>
<proteinExistence type="predicted"/>